<dbReference type="InterPro" id="IPR025757">
    <property type="entry name" value="MIP1_Leuzipper"/>
</dbReference>
<evidence type="ECO:0000256" key="1">
    <source>
        <dbReference type="ARBA" id="ARBA00022723"/>
    </source>
</evidence>
<organism evidence="7 8">
    <name type="scientific">Musa troglodytarum</name>
    <name type="common">fe'i banana</name>
    <dbReference type="NCBI Taxonomy" id="320322"/>
    <lineage>
        <taxon>Eukaryota</taxon>
        <taxon>Viridiplantae</taxon>
        <taxon>Streptophyta</taxon>
        <taxon>Embryophyta</taxon>
        <taxon>Tracheophyta</taxon>
        <taxon>Spermatophyta</taxon>
        <taxon>Magnoliopsida</taxon>
        <taxon>Liliopsida</taxon>
        <taxon>Zingiberales</taxon>
        <taxon>Musaceae</taxon>
        <taxon>Musa</taxon>
    </lineage>
</organism>
<dbReference type="Proteomes" id="UP001055439">
    <property type="component" value="Chromosome 2"/>
</dbReference>
<dbReference type="AlphaFoldDB" id="A0A9E7EYS2"/>
<dbReference type="OrthoDB" id="418495at2759"/>
<feature type="region of interest" description="Disordered" evidence="5">
    <location>
        <begin position="1"/>
        <end position="23"/>
    </location>
</feature>
<dbReference type="Pfam" id="PF14389">
    <property type="entry name" value="Lzipper-MIP1"/>
    <property type="match status" value="1"/>
</dbReference>
<dbReference type="CDD" id="cd16745">
    <property type="entry name" value="RING-HC_AtRMA-like"/>
    <property type="match status" value="1"/>
</dbReference>
<evidence type="ECO:0000256" key="2">
    <source>
        <dbReference type="ARBA" id="ARBA00022771"/>
    </source>
</evidence>
<dbReference type="InterPro" id="IPR001841">
    <property type="entry name" value="Znf_RING"/>
</dbReference>
<feature type="compositionally biased region" description="Polar residues" evidence="5">
    <location>
        <begin position="407"/>
        <end position="416"/>
    </location>
</feature>
<sequence length="883" mass="99093">MASGFGESSSGRDPQNSSFGESSSNNDAGSFECNICFELAQDPVVTLCGHLFCWPCLYKWLHGHAQSSECPVCKAIVEEEKLVPLYGRGKNSTDPRSKSMPGMNIPHRPAGQRPATAPPPDPNNFHHANPWFMGGAPVASTRFGNFTFSAAIGGLFPLLSFQVHGIPDATAYGPGAGFPYGYGNAFHGGHVHGFPRHVQHGQQADVYLKALLILVGALEKFHHLRSDFLRGPLMFQLLPTICVLMEFEGKCYSNQMQDAKCQSYFLEKMLRVDKISSRHKRSKSESYQRNREVELETLPGSIHHAKPVIGESTGDSEIRNKPLPEASVRSSLKYELEKQLQDEMMVRCALEKAMGFGSSAVCSSNERSVPKPTKELIREIAVLELEVMHLEQYLLSLYRKAFDQQTSTLSPPASENQMKKPLNSKPELLHESAKLKISSNRGNSRVQSSQTELPQKWTADLVNEGCEIKCQEKLFGPGIRRSHSSLSVHATCSARISPSQESLARALHSFHSQPLSFLKAKQNANSGVISLAEYLETGFTDDVPESPNRLSEDMVRCMGAVYCKLVDPPLVFHGFSSSPASSSSSMSALSPHYQGELWSPGYKRESNLDSRLINPFQVEGLKEFSGPYNAMVEVPLICRDRQRLRDVEDMLHNYKLILHRLEIVDPRKLKIDEKLAFWINIHNAIIMHAYIKYGIPEGNAKKTSLSIKAMCTIGGRSINAAMIQTYILGCRTHCTGKWLRTLLYPRLKHKARVAWQSYAIEQPEPLLHFALCSGSHSDPAVRIYYSDQLFQQLESAKEDYIRATVGIWKEQKILLPKLVDSYAKDTKLSSQRLVDMVQCYLPETLRKAMQRCQNGRSKKTIEWVPHNFSFRYLLSKELTSYSR</sequence>
<evidence type="ECO:0000256" key="4">
    <source>
        <dbReference type="PROSITE-ProRule" id="PRU00175"/>
    </source>
</evidence>
<feature type="domain" description="RING-type" evidence="6">
    <location>
        <begin position="33"/>
        <end position="74"/>
    </location>
</feature>
<dbReference type="PANTHER" id="PTHR23054">
    <property type="entry name" value="TERNARY COMPLEX FACTOR MIP1, LEUCINE-ZIPPER-RELATED"/>
    <property type="match status" value="1"/>
</dbReference>
<dbReference type="SMART" id="SM00184">
    <property type="entry name" value="RING"/>
    <property type="match status" value="1"/>
</dbReference>
<keyword evidence="3" id="KW-0862">Zinc</keyword>
<dbReference type="Pfam" id="PF04784">
    <property type="entry name" value="DUF547"/>
    <property type="match status" value="1"/>
</dbReference>
<dbReference type="PROSITE" id="PS00518">
    <property type="entry name" value="ZF_RING_1"/>
    <property type="match status" value="1"/>
</dbReference>
<keyword evidence="1" id="KW-0479">Metal-binding</keyword>
<accession>A0A9E7EYS2</accession>
<proteinExistence type="predicted"/>
<dbReference type="SUPFAM" id="SSF57850">
    <property type="entry name" value="RING/U-box"/>
    <property type="match status" value="1"/>
</dbReference>
<dbReference type="InterPro" id="IPR013083">
    <property type="entry name" value="Znf_RING/FYVE/PHD"/>
</dbReference>
<feature type="region of interest" description="Disordered" evidence="5">
    <location>
        <begin position="87"/>
        <end position="119"/>
    </location>
</feature>
<dbReference type="GO" id="GO:0008270">
    <property type="term" value="F:zinc ion binding"/>
    <property type="evidence" value="ECO:0007669"/>
    <property type="project" value="UniProtKB-KW"/>
</dbReference>
<dbReference type="InterPro" id="IPR017907">
    <property type="entry name" value="Znf_RING_CS"/>
</dbReference>
<evidence type="ECO:0000313" key="7">
    <source>
        <dbReference type="EMBL" id="URD85297.1"/>
    </source>
</evidence>
<dbReference type="EMBL" id="CP097504">
    <property type="protein sequence ID" value="URD85297.1"/>
    <property type="molecule type" value="Genomic_DNA"/>
</dbReference>
<dbReference type="PANTHER" id="PTHR23054:SF18">
    <property type="entry name" value="TERNARY COMPLEX FACTOR MIP1, LEUCINE-ZIPPER"/>
    <property type="match status" value="1"/>
</dbReference>
<keyword evidence="2 4" id="KW-0863">Zinc-finger</keyword>
<evidence type="ECO:0000256" key="3">
    <source>
        <dbReference type="ARBA" id="ARBA00022833"/>
    </source>
</evidence>
<evidence type="ECO:0000313" key="8">
    <source>
        <dbReference type="Proteomes" id="UP001055439"/>
    </source>
</evidence>
<name>A0A9E7EYS2_9LILI</name>
<evidence type="ECO:0000256" key="5">
    <source>
        <dbReference type="SAM" id="MobiDB-lite"/>
    </source>
</evidence>
<keyword evidence="8" id="KW-1185">Reference proteome</keyword>
<dbReference type="Gene3D" id="3.30.40.10">
    <property type="entry name" value="Zinc/RING finger domain, C3HC4 (zinc finger)"/>
    <property type="match status" value="1"/>
</dbReference>
<dbReference type="InterPro" id="IPR027370">
    <property type="entry name" value="Znf-RING_euk"/>
</dbReference>
<dbReference type="InterPro" id="IPR006869">
    <property type="entry name" value="DUF547"/>
</dbReference>
<protein>
    <submittedName>
        <fullName evidence="7">Ternary complex factor MIP1</fullName>
    </submittedName>
</protein>
<dbReference type="PROSITE" id="PS50089">
    <property type="entry name" value="ZF_RING_2"/>
    <property type="match status" value="1"/>
</dbReference>
<gene>
    <name evidence="7" type="ORF">MUK42_27899</name>
</gene>
<reference evidence="7" key="1">
    <citation type="submission" date="2022-05" db="EMBL/GenBank/DDBJ databases">
        <title>The Musa troglodytarum L. genome provides insights into the mechanism of non-climacteric behaviour and enrichment of carotenoids.</title>
        <authorList>
            <person name="Wang J."/>
        </authorList>
    </citation>
    <scope>NUCLEOTIDE SEQUENCE</scope>
    <source>
        <tissue evidence="7">Leaf</tissue>
    </source>
</reference>
<evidence type="ECO:0000259" key="6">
    <source>
        <dbReference type="PROSITE" id="PS50089"/>
    </source>
</evidence>
<dbReference type="Pfam" id="PF13445">
    <property type="entry name" value="zf-RING_UBOX"/>
    <property type="match status" value="1"/>
</dbReference>
<feature type="region of interest" description="Disordered" evidence="5">
    <location>
        <begin position="407"/>
        <end position="426"/>
    </location>
</feature>